<dbReference type="GO" id="GO:0035241">
    <property type="term" value="F:protein-arginine omega-N monomethyltransferase activity"/>
    <property type="evidence" value="ECO:0007669"/>
    <property type="project" value="TreeGrafter"/>
</dbReference>
<dbReference type="PROSITE" id="PS51678">
    <property type="entry name" value="SAM_MT_PRMT"/>
    <property type="match status" value="1"/>
</dbReference>
<dbReference type="Pfam" id="PF22528">
    <property type="entry name" value="PRMT_C"/>
    <property type="match status" value="1"/>
</dbReference>
<dbReference type="OrthoDB" id="7848332at2759"/>
<sequence>MRAPSIHPDAVNLDYFTAYNDVSVHDLMLKDGIRTRAYLNALENSELEGKIVLDVGCGTGILSMFAARAGARKVYAVEASGFVGMTQKLIDDNNFTNKIELINQMVEEIDLPEKVDVIVSEWMGFFLLHESMLESVLNARDRWLKDDGVMLPTTAKIYSALCDMTPTLTKEYGIYQDCYGFDFTAMVPSLQATVPNPAISDVLESQLLTQAQVVKEFDMRTMTSADLESFKSSAIYVPKADGVMHGVCLWFTCDFAGPPGNEDDITVLSTAPGQTLAKSTHWKQTVVMLGGSFAVEKDDQIPVTLNLSKSKTQTRFYTITVEFGE</sequence>
<dbReference type="InterPro" id="IPR029063">
    <property type="entry name" value="SAM-dependent_MTases_sf"/>
</dbReference>
<dbReference type="GO" id="GO:0032259">
    <property type="term" value="P:methylation"/>
    <property type="evidence" value="ECO:0007669"/>
    <property type="project" value="UniProtKB-KW"/>
</dbReference>
<dbReference type="RefSeq" id="XP_014158014.1">
    <property type="nucleotide sequence ID" value="XM_014302539.1"/>
</dbReference>
<dbReference type="GO" id="GO:0042054">
    <property type="term" value="F:histone methyltransferase activity"/>
    <property type="evidence" value="ECO:0007669"/>
    <property type="project" value="TreeGrafter"/>
</dbReference>
<reference evidence="8 9" key="1">
    <citation type="submission" date="2011-02" db="EMBL/GenBank/DDBJ databases">
        <title>The Genome Sequence of Sphaeroforma arctica JP610.</title>
        <authorList>
            <consortium name="The Broad Institute Genome Sequencing Platform"/>
            <person name="Russ C."/>
            <person name="Cuomo C."/>
            <person name="Young S.K."/>
            <person name="Zeng Q."/>
            <person name="Gargeya S."/>
            <person name="Alvarado L."/>
            <person name="Berlin A."/>
            <person name="Chapman S.B."/>
            <person name="Chen Z."/>
            <person name="Freedman E."/>
            <person name="Gellesch M."/>
            <person name="Goldberg J."/>
            <person name="Griggs A."/>
            <person name="Gujja S."/>
            <person name="Heilman E."/>
            <person name="Heiman D."/>
            <person name="Howarth C."/>
            <person name="Mehta T."/>
            <person name="Neiman D."/>
            <person name="Pearson M."/>
            <person name="Roberts A."/>
            <person name="Saif S."/>
            <person name="Shea T."/>
            <person name="Shenoy N."/>
            <person name="Sisk P."/>
            <person name="Stolte C."/>
            <person name="Sykes S."/>
            <person name="White J."/>
            <person name="Yandava C."/>
            <person name="Burger G."/>
            <person name="Gray M.W."/>
            <person name="Holland P.W.H."/>
            <person name="King N."/>
            <person name="Lang F.B.F."/>
            <person name="Roger A.J."/>
            <person name="Ruiz-Trillo I."/>
            <person name="Haas B."/>
            <person name="Nusbaum C."/>
            <person name="Birren B."/>
        </authorList>
    </citation>
    <scope>NUCLEOTIDE SEQUENCE [LARGE SCALE GENOMIC DNA]</scope>
    <source>
        <strain evidence="8 9">JP610</strain>
    </source>
</reference>
<evidence type="ECO:0000256" key="5">
    <source>
        <dbReference type="ARBA" id="ARBA00049303"/>
    </source>
</evidence>
<dbReference type="InterPro" id="IPR055135">
    <property type="entry name" value="PRMT_dom"/>
</dbReference>
<proteinExistence type="predicted"/>
<organism evidence="8 9">
    <name type="scientific">Sphaeroforma arctica JP610</name>
    <dbReference type="NCBI Taxonomy" id="667725"/>
    <lineage>
        <taxon>Eukaryota</taxon>
        <taxon>Ichthyosporea</taxon>
        <taxon>Ichthyophonida</taxon>
        <taxon>Sphaeroforma</taxon>
    </lineage>
</organism>
<dbReference type="GeneID" id="25904160"/>
<dbReference type="PANTHER" id="PTHR11006">
    <property type="entry name" value="PROTEIN ARGININE N-METHYLTRANSFERASE"/>
    <property type="match status" value="1"/>
</dbReference>
<evidence type="ECO:0000259" key="7">
    <source>
        <dbReference type="Pfam" id="PF22528"/>
    </source>
</evidence>
<evidence type="ECO:0000313" key="9">
    <source>
        <dbReference type="Proteomes" id="UP000054560"/>
    </source>
</evidence>
<evidence type="ECO:0000256" key="4">
    <source>
        <dbReference type="ARBA" id="ARBA00022691"/>
    </source>
</evidence>
<gene>
    <name evidence="8" type="ORF">SARC_03656</name>
</gene>
<evidence type="ECO:0000256" key="6">
    <source>
        <dbReference type="PROSITE-ProRule" id="PRU01015"/>
    </source>
</evidence>
<dbReference type="Proteomes" id="UP000054560">
    <property type="component" value="Unassembled WGS sequence"/>
</dbReference>
<dbReference type="Gene3D" id="3.40.50.150">
    <property type="entry name" value="Vaccinia Virus protein VP39"/>
    <property type="match status" value="1"/>
</dbReference>
<protein>
    <recommendedName>
        <fullName evidence="1">type I protein arginine methyltransferase</fullName>
        <ecNumber evidence="1">2.1.1.319</ecNumber>
    </recommendedName>
</protein>
<dbReference type="Pfam" id="PF06325">
    <property type="entry name" value="PrmA"/>
    <property type="match status" value="1"/>
</dbReference>
<dbReference type="EMBL" id="KQ241787">
    <property type="protein sequence ID" value="KNC84112.1"/>
    <property type="molecule type" value="Genomic_DNA"/>
</dbReference>
<dbReference type="GO" id="GO:0035242">
    <property type="term" value="F:protein-arginine omega-N asymmetric methyltransferase activity"/>
    <property type="evidence" value="ECO:0007669"/>
    <property type="project" value="UniProtKB-EC"/>
</dbReference>
<dbReference type="InterPro" id="IPR025799">
    <property type="entry name" value="Arg_MeTrfase"/>
</dbReference>
<dbReference type="CDD" id="cd02440">
    <property type="entry name" value="AdoMet_MTases"/>
    <property type="match status" value="1"/>
</dbReference>
<dbReference type="STRING" id="667725.A0A0L0G506"/>
<keyword evidence="2 6" id="KW-0489">Methyltransferase</keyword>
<dbReference type="Gene3D" id="2.70.160.11">
    <property type="entry name" value="Hnrnp arginine n-methyltransferase1"/>
    <property type="match status" value="1"/>
</dbReference>
<dbReference type="FunFam" id="3.40.50.150:FF:000003">
    <property type="entry name" value="Blast:Protein arginine N-methyltransferase 1"/>
    <property type="match status" value="1"/>
</dbReference>
<dbReference type="EC" id="2.1.1.319" evidence="1"/>
<evidence type="ECO:0000256" key="3">
    <source>
        <dbReference type="ARBA" id="ARBA00022679"/>
    </source>
</evidence>
<keyword evidence="4 6" id="KW-0949">S-adenosyl-L-methionine</keyword>
<feature type="domain" description="Protein arginine N-methyltransferase" evidence="7">
    <location>
        <begin position="154"/>
        <end position="323"/>
    </location>
</feature>
<keyword evidence="3 6" id="KW-0808">Transferase</keyword>
<dbReference type="AlphaFoldDB" id="A0A0L0G506"/>
<keyword evidence="9" id="KW-1185">Reference proteome</keyword>
<evidence type="ECO:0000256" key="2">
    <source>
        <dbReference type="ARBA" id="ARBA00022603"/>
    </source>
</evidence>
<dbReference type="eggNOG" id="KOG1499">
    <property type="taxonomic scope" value="Eukaryota"/>
</dbReference>
<dbReference type="GO" id="GO:0005634">
    <property type="term" value="C:nucleus"/>
    <property type="evidence" value="ECO:0007669"/>
    <property type="project" value="TreeGrafter"/>
</dbReference>
<dbReference type="SUPFAM" id="SSF53335">
    <property type="entry name" value="S-adenosyl-L-methionine-dependent methyltransferases"/>
    <property type="match status" value="1"/>
</dbReference>
<accession>A0A0L0G506</accession>
<dbReference type="PANTHER" id="PTHR11006:SF122">
    <property type="entry name" value="ARGININE METHYLTRANSFERASE 8"/>
    <property type="match status" value="1"/>
</dbReference>
<evidence type="ECO:0000256" key="1">
    <source>
        <dbReference type="ARBA" id="ARBA00011925"/>
    </source>
</evidence>
<name>A0A0L0G506_9EUKA</name>
<evidence type="ECO:0000313" key="8">
    <source>
        <dbReference type="EMBL" id="KNC84112.1"/>
    </source>
</evidence>
<comment type="catalytic activity">
    <reaction evidence="5">
        <text>L-arginyl-[protein] + S-adenosyl-L-methionine = N(omega)-methyl-L-arginyl-[protein] + S-adenosyl-L-homocysteine + H(+)</text>
        <dbReference type="Rhea" id="RHEA:48100"/>
        <dbReference type="Rhea" id="RHEA-COMP:10532"/>
        <dbReference type="Rhea" id="RHEA-COMP:11990"/>
        <dbReference type="ChEBI" id="CHEBI:15378"/>
        <dbReference type="ChEBI" id="CHEBI:29965"/>
        <dbReference type="ChEBI" id="CHEBI:57856"/>
        <dbReference type="ChEBI" id="CHEBI:59789"/>
        <dbReference type="ChEBI" id="CHEBI:65280"/>
    </reaction>
    <physiologicalReaction direction="left-to-right" evidence="5">
        <dbReference type="Rhea" id="RHEA:48101"/>
    </physiologicalReaction>
</comment>